<dbReference type="AlphaFoldDB" id="A0A072NXX8"/>
<dbReference type="InterPro" id="IPR036388">
    <property type="entry name" value="WH-like_DNA-bd_sf"/>
</dbReference>
<reference evidence="1 2" key="1">
    <citation type="submission" date="2014-04" db="EMBL/GenBank/DDBJ databases">
        <title>Draft genome sequence of Bacillus azotoformans MEV2011, a (co-) denitrifying strain unable to grow in the presence of oxygen.</title>
        <authorList>
            <person name="Nielsen M."/>
            <person name="Schreiber L."/>
            <person name="Finster K."/>
            <person name="Schramm A."/>
        </authorList>
    </citation>
    <scope>NUCLEOTIDE SEQUENCE [LARGE SCALE GENOMIC DNA]</scope>
    <source>
        <strain evidence="1 2">MEV2011</strain>
    </source>
</reference>
<dbReference type="PATRIC" id="fig|1348973.3.peg.2417"/>
<dbReference type="Proteomes" id="UP000027936">
    <property type="component" value="Unassembled WGS sequence"/>
</dbReference>
<name>A0A072NXX8_SCHAZ</name>
<organism evidence="1 2">
    <name type="scientific">Schinkia azotoformans MEV2011</name>
    <dbReference type="NCBI Taxonomy" id="1348973"/>
    <lineage>
        <taxon>Bacteria</taxon>
        <taxon>Bacillati</taxon>
        <taxon>Bacillota</taxon>
        <taxon>Bacilli</taxon>
        <taxon>Bacillales</taxon>
        <taxon>Bacillaceae</taxon>
        <taxon>Calidifontibacillus/Schinkia group</taxon>
        <taxon>Schinkia</taxon>
    </lineage>
</organism>
<evidence type="ECO:0000313" key="2">
    <source>
        <dbReference type="Proteomes" id="UP000027936"/>
    </source>
</evidence>
<dbReference type="InterPro" id="IPR036390">
    <property type="entry name" value="WH_DNA-bd_sf"/>
</dbReference>
<gene>
    <name evidence="1" type="ORF">M670_02498</name>
</gene>
<dbReference type="SUPFAM" id="SSF46785">
    <property type="entry name" value="Winged helix' DNA-binding domain"/>
    <property type="match status" value="1"/>
</dbReference>
<proteinExistence type="predicted"/>
<dbReference type="RefSeq" id="WP_035195850.1">
    <property type="nucleotide sequence ID" value="NZ_JJRY01000009.1"/>
</dbReference>
<accession>A0A072NXX8</accession>
<protein>
    <submittedName>
        <fullName evidence="1">Transcriptional regulator PadR-like family</fullName>
    </submittedName>
</protein>
<dbReference type="OrthoDB" id="9799175at2"/>
<comment type="caution">
    <text evidence="1">The sequence shown here is derived from an EMBL/GenBank/DDBJ whole genome shotgun (WGS) entry which is preliminary data.</text>
</comment>
<sequence length="65" mass="7666">MSRPLLYMHLQKLENAGLVKTEMEVSDDGKAMKYYELFPFDFRITQDIIREAVKTLTIKKKEGKK</sequence>
<dbReference type="EMBL" id="JJRY01000009">
    <property type="protein sequence ID" value="KEF38080.1"/>
    <property type="molecule type" value="Genomic_DNA"/>
</dbReference>
<evidence type="ECO:0000313" key="1">
    <source>
        <dbReference type="EMBL" id="KEF38080.1"/>
    </source>
</evidence>
<dbReference type="Gene3D" id="1.10.10.10">
    <property type="entry name" value="Winged helix-like DNA-binding domain superfamily/Winged helix DNA-binding domain"/>
    <property type="match status" value="1"/>
</dbReference>